<dbReference type="InterPro" id="IPR036397">
    <property type="entry name" value="RNaseH_sf"/>
</dbReference>
<dbReference type="GO" id="GO:0016787">
    <property type="term" value="F:hydrolase activity"/>
    <property type="evidence" value="ECO:0007669"/>
    <property type="project" value="UniProtKB-KW"/>
</dbReference>
<dbReference type="Pfam" id="PF18697">
    <property type="entry name" value="MLVIN_C"/>
    <property type="match status" value="1"/>
</dbReference>
<dbReference type="GO" id="GO:0004519">
    <property type="term" value="F:endonuclease activity"/>
    <property type="evidence" value="ECO:0007669"/>
    <property type="project" value="UniProtKB-KW"/>
</dbReference>
<evidence type="ECO:0000256" key="4">
    <source>
        <dbReference type="ARBA" id="ARBA00022759"/>
    </source>
</evidence>
<keyword evidence="5" id="KW-0378">Hydrolase</keyword>
<dbReference type="EMBL" id="JANPWB010000015">
    <property type="protein sequence ID" value="KAJ1088676.1"/>
    <property type="molecule type" value="Genomic_DNA"/>
</dbReference>
<comment type="caution">
    <text evidence="8">The sequence shown here is derived from an EMBL/GenBank/DDBJ whole genome shotgun (WGS) entry which is preliminary data.</text>
</comment>
<keyword evidence="3" id="KW-0540">Nuclease</keyword>
<dbReference type="GO" id="GO:0003676">
    <property type="term" value="F:nucleic acid binding"/>
    <property type="evidence" value="ECO:0007669"/>
    <property type="project" value="InterPro"/>
</dbReference>
<proteinExistence type="predicted"/>
<evidence type="ECO:0000256" key="6">
    <source>
        <dbReference type="SAM" id="MobiDB-lite"/>
    </source>
</evidence>
<keyword evidence="9" id="KW-1185">Reference proteome</keyword>
<reference evidence="8" key="1">
    <citation type="journal article" date="2022" name="bioRxiv">
        <title>Sequencing and chromosome-scale assembly of the giantPleurodeles waltlgenome.</title>
        <authorList>
            <person name="Brown T."/>
            <person name="Elewa A."/>
            <person name="Iarovenko S."/>
            <person name="Subramanian E."/>
            <person name="Araus A.J."/>
            <person name="Petzold A."/>
            <person name="Susuki M."/>
            <person name="Suzuki K.-i.T."/>
            <person name="Hayashi T."/>
            <person name="Toyoda A."/>
            <person name="Oliveira C."/>
            <person name="Osipova E."/>
            <person name="Leigh N.D."/>
            <person name="Simon A."/>
            <person name="Yun M.H."/>
        </authorList>
    </citation>
    <scope>NUCLEOTIDE SEQUENCE</scope>
    <source>
        <strain evidence="8">20211129_DDA</strain>
        <tissue evidence="8">Liver</tissue>
    </source>
</reference>
<dbReference type="AlphaFoldDB" id="A0AAV7LAS0"/>
<protein>
    <recommendedName>
        <fullName evidence="7">Murine leukemia virus integrase C-terminal domain-containing protein</fullName>
    </recommendedName>
</protein>
<evidence type="ECO:0000256" key="5">
    <source>
        <dbReference type="ARBA" id="ARBA00022801"/>
    </source>
</evidence>
<dbReference type="Gene3D" id="2.30.30.850">
    <property type="match status" value="1"/>
</dbReference>
<gene>
    <name evidence="8" type="ORF">NDU88_001832</name>
</gene>
<dbReference type="GO" id="GO:0016779">
    <property type="term" value="F:nucleotidyltransferase activity"/>
    <property type="evidence" value="ECO:0007669"/>
    <property type="project" value="UniProtKB-KW"/>
</dbReference>
<evidence type="ECO:0000256" key="1">
    <source>
        <dbReference type="ARBA" id="ARBA00022679"/>
    </source>
</evidence>
<sequence length="206" mass="23104">MNGTLKSRMAKMCVSTNLKLSNALPLVLMTLRNTPDKKTGLSPHEILMGRAMRLPAVPANALVNTIDDMVLDYCKGLGDVVRSFCHQVDATTLQPSQDQTHNLRAVDWVVIRKHVRKICLEPQWKGPYPVVLIATTAMKCAGVSNWIHASHTWRVLCPLDNEEELLRVPAMSRPTPELERREGGSETESEQTEARTNTPVRDRENI</sequence>
<evidence type="ECO:0000256" key="3">
    <source>
        <dbReference type="ARBA" id="ARBA00022722"/>
    </source>
</evidence>
<feature type="region of interest" description="Disordered" evidence="6">
    <location>
        <begin position="168"/>
        <end position="206"/>
    </location>
</feature>
<dbReference type="Proteomes" id="UP001066276">
    <property type="component" value="Chromosome 11"/>
</dbReference>
<evidence type="ECO:0000256" key="2">
    <source>
        <dbReference type="ARBA" id="ARBA00022695"/>
    </source>
</evidence>
<organism evidence="8 9">
    <name type="scientific">Pleurodeles waltl</name>
    <name type="common">Iberian ribbed newt</name>
    <dbReference type="NCBI Taxonomy" id="8319"/>
    <lineage>
        <taxon>Eukaryota</taxon>
        <taxon>Metazoa</taxon>
        <taxon>Chordata</taxon>
        <taxon>Craniata</taxon>
        <taxon>Vertebrata</taxon>
        <taxon>Euteleostomi</taxon>
        <taxon>Amphibia</taxon>
        <taxon>Batrachia</taxon>
        <taxon>Caudata</taxon>
        <taxon>Salamandroidea</taxon>
        <taxon>Salamandridae</taxon>
        <taxon>Pleurodelinae</taxon>
        <taxon>Pleurodeles</taxon>
    </lineage>
</organism>
<dbReference type="InterPro" id="IPR040643">
    <property type="entry name" value="MLVIN_C"/>
</dbReference>
<keyword evidence="2" id="KW-0548">Nucleotidyltransferase</keyword>
<evidence type="ECO:0000313" key="8">
    <source>
        <dbReference type="EMBL" id="KAJ1088676.1"/>
    </source>
</evidence>
<name>A0AAV7LAS0_PLEWA</name>
<feature type="domain" description="Murine leukemia virus integrase C-terminal" evidence="7">
    <location>
        <begin position="101"/>
        <end position="152"/>
    </location>
</feature>
<keyword evidence="4" id="KW-0255">Endonuclease</keyword>
<evidence type="ECO:0000259" key="7">
    <source>
        <dbReference type="Pfam" id="PF18697"/>
    </source>
</evidence>
<evidence type="ECO:0000313" key="9">
    <source>
        <dbReference type="Proteomes" id="UP001066276"/>
    </source>
</evidence>
<keyword evidence="1" id="KW-0808">Transferase</keyword>
<accession>A0AAV7LAS0</accession>
<dbReference type="Gene3D" id="3.30.420.10">
    <property type="entry name" value="Ribonuclease H-like superfamily/Ribonuclease H"/>
    <property type="match status" value="1"/>
</dbReference>